<dbReference type="Proteomes" id="UP001163603">
    <property type="component" value="Chromosome 7"/>
</dbReference>
<protein>
    <submittedName>
        <fullName evidence="1">Uncharacterized protein</fullName>
    </submittedName>
</protein>
<evidence type="ECO:0000313" key="2">
    <source>
        <dbReference type="Proteomes" id="UP001163603"/>
    </source>
</evidence>
<gene>
    <name evidence="1" type="ORF">Pint_26472</name>
</gene>
<comment type="caution">
    <text evidence="1">The sequence shown here is derived from an EMBL/GenBank/DDBJ whole genome shotgun (WGS) entry which is preliminary data.</text>
</comment>
<reference evidence="2" key="1">
    <citation type="journal article" date="2023" name="G3 (Bethesda)">
        <title>Genome assembly and association tests identify interacting loci associated with vigor, precocity, and sex in interspecific pistachio rootstocks.</title>
        <authorList>
            <person name="Palmer W."/>
            <person name="Jacygrad E."/>
            <person name="Sagayaradj S."/>
            <person name="Cavanaugh K."/>
            <person name="Han R."/>
            <person name="Bertier L."/>
            <person name="Beede B."/>
            <person name="Kafkas S."/>
            <person name="Golino D."/>
            <person name="Preece J."/>
            <person name="Michelmore R."/>
        </authorList>
    </citation>
    <scope>NUCLEOTIDE SEQUENCE [LARGE SCALE GENOMIC DNA]</scope>
</reference>
<accession>A0ACC0YHJ3</accession>
<sequence>MVAFQLSFPTTFNPQANFPIQGSAHSRQKRMSKLHSFISPGSLFICNSQQPQHPMYPLSLFPPVDQSVAAIVFGDGSESRLYPLTKRRSEGAIPMAANYRLIDAVVSNCINSNINKIYALTQFNSTSLNFHLSRAYSGVFRGKEGFVEVIAAYQSLEDQGWFQGSADAIRRCLWVLEEHPVDEFLVLPGHHLYKMDYQKLIEGHRNRKADITIVASSAIRDQDPGLGLLKVNSENQVIEFSMKSDSEPMSSISAQASRRFQNSTHANISSMGIYLINRDVMARLLNEHFPEANDFGYELIPGAISIGMKVEAYRFDGYWEDMRSIEAFYQANMECTKTSNMRYNFYDRDSPVYTMPRCLPPSLIRDALISNSVIGDGCIINRCKIKGTIVGMRTRIGDGATIEDSVIMGKKMLKAVAMKARPRAIPLGIGEDTEIRKAIIDKNARIGKNVMIINRDNVQEGDREANGYIISGGIVVVLEGALIPDGSILKLEAGFWRMKCLNLKRDGSVRGTRVKGDVEKEEGGSEESMDWEMEFLGELDPFGYQAPKKRKKQEKDKMIDDGEGMDWCVRARKVALKSIEARGLSSSMEDLEDDMEIDDIMMNSGDGDDSASNLRRTVSMMAGGMFEEKKEKTMEEFVQRLSQFSGPSDRRKEINLNKAIVEAQTAEEVLEVTAEMIVAVGKGLTPSPLSPLNIATALHRIAKNMEKVSMLRTRRLTFSRQREMSMLVAIAMTALPECSAQGISNIAWALSKIGGELLYLSEMDRVAEVALTKVGEFNSQNVANVAGAFASMQHSAPDLFSELAKRASDIIHTFQEKEIAQVLWAFASLYEPAEPLLESLDNVFSDENQFKCCLNKELSKHSGDLNSEGVLVSPVLSFNRDQLGNIAWSYAVLGQMDRIFFSHVWKTMSCFEQQRISEQYREDIMFATQVHLVNQCLKLEYPHLQLVLNSDLEEKIARAGRTKRFNQKVTSSFQKEVARLLVSTGLDWVREYVVDGYTVDAVLVDKKVAFEIDGPTHFSRNTGVPLGHTMLKRRYIAAAGWKVVSLSHQEWEELQGSFEQLEYLREILKDHLGEGNSSNA</sequence>
<organism evidence="1 2">
    <name type="scientific">Pistacia integerrima</name>
    <dbReference type="NCBI Taxonomy" id="434235"/>
    <lineage>
        <taxon>Eukaryota</taxon>
        <taxon>Viridiplantae</taxon>
        <taxon>Streptophyta</taxon>
        <taxon>Embryophyta</taxon>
        <taxon>Tracheophyta</taxon>
        <taxon>Spermatophyta</taxon>
        <taxon>Magnoliopsida</taxon>
        <taxon>eudicotyledons</taxon>
        <taxon>Gunneridae</taxon>
        <taxon>Pentapetalae</taxon>
        <taxon>rosids</taxon>
        <taxon>malvids</taxon>
        <taxon>Sapindales</taxon>
        <taxon>Anacardiaceae</taxon>
        <taxon>Pistacia</taxon>
    </lineage>
</organism>
<name>A0ACC0YHJ3_9ROSI</name>
<dbReference type="EMBL" id="CM047742">
    <property type="protein sequence ID" value="KAJ0035764.1"/>
    <property type="molecule type" value="Genomic_DNA"/>
</dbReference>
<keyword evidence="2" id="KW-1185">Reference proteome</keyword>
<evidence type="ECO:0000313" key="1">
    <source>
        <dbReference type="EMBL" id="KAJ0035764.1"/>
    </source>
</evidence>
<proteinExistence type="predicted"/>